<dbReference type="Pfam" id="PF08281">
    <property type="entry name" value="Sigma70_r4_2"/>
    <property type="match status" value="1"/>
</dbReference>
<dbReference type="Gene3D" id="1.10.10.10">
    <property type="entry name" value="Winged helix-like DNA-binding domain superfamily/Winged helix DNA-binding domain"/>
    <property type="match status" value="1"/>
</dbReference>
<name>A0A1G7UNG4_CHIFI</name>
<dbReference type="GO" id="GO:0016987">
    <property type="term" value="F:sigma factor activity"/>
    <property type="evidence" value="ECO:0007669"/>
    <property type="project" value="UniProtKB-KW"/>
</dbReference>
<organism evidence="7 8">
    <name type="scientific">Chitinophaga filiformis</name>
    <name type="common">Myxococcus filiformis</name>
    <name type="synonym">Flexibacter filiformis</name>
    <dbReference type="NCBI Taxonomy" id="104663"/>
    <lineage>
        <taxon>Bacteria</taxon>
        <taxon>Pseudomonadati</taxon>
        <taxon>Bacteroidota</taxon>
        <taxon>Chitinophagia</taxon>
        <taxon>Chitinophagales</taxon>
        <taxon>Chitinophagaceae</taxon>
        <taxon>Chitinophaga</taxon>
    </lineage>
</organism>
<evidence type="ECO:0000256" key="4">
    <source>
        <dbReference type="ARBA" id="ARBA00023163"/>
    </source>
</evidence>
<feature type="domain" description="RNA polymerase sigma factor 70 region 4 type 2" evidence="6">
    <location>
        <begin position="127"/>
        <end position="176"/>
    </location>
</feature>
<reference evidence="7 8" key="1">
    <citation type="submission" date="2016-10" db="EMBL/GenBank/DDBJ databases">
        <authorList>
            <person name="de Groot N.N."/>
        </authorList>
    </citation>
    <scope>NUCLEOTIDE SEQUENCE [LARGE SCALE GENOMIC DNA]</scope>
    <source>
        <strain evidence="7 8">DSM 527</strain>
    </source>
</reference>
<dbReference type="SUPFAM" id="SSF88946">
    <property type="entry name" value="Sigma2 domain of RNA polymerase sigma factors"/>
    <property type="match status" value="1"/>
</dbReference>
<gene>
    <name evidence="7" type="ORF">SAMN04488121_104448</name>
</gene>
<dbReference type="InterPro" id="IPR014284">
    <property type="entry name" value="RNA_pol_sigma-70_dom"/>
</dbReference>
<proteinExistence type="inferred from homology"/>
<accession>A0A1G7UNG4</accession>
<keyword evidence="3" id="KW-0731">Sigma factor</keyword>
<dbReference type="InterPro" id="IPR013249">
    <property type="entry name" value="RNA_pol_sigma70_r4_t2"/>
</dbReference>
<evidence type="ECO:0000259" key="6">
    <source>
        <dbReference type="Pfam" id="PF08281"/>
    </source>
</evidence>
<dbReference type="OrthoDB" id="653814at2"/>
<feature type="domain" description="RNA polymerase sigma-70 region 2" evidence="5">
    <location>
        <begin position="25"/>
        <end position="90"/>
    </location>
</feature>
<dbReference type="InterPro" id="IPR007627">
    <property type="entry name" value="RNA_pol_sigma70_r2"/>
</dbReference>
<dbReference type="PANTHER" id="PTHR43133:SF46">
    <property type="entry name" value="RNA POLYMERASE SIGMA-70 FACTOR ECF SUBFAMILY"/>
    <property type="match status" value="1"/>
</dbReference>
<dbReference type="NCBIfam" id="TIGR02937">
    <property type="entry name" value="sigma70-ECF"/>
    <property type="match status" value="1"/>
</dbReference>
<dbReference type="GO" id="GO:0006352">
    <property type="term" value="P:DNA-templated transcription initiation"/>
    <property type="evidence" value="ECO:0007669"/>
    <property type="project" value="InterPro"/>
</dbReference>
<dbReference type="RefSeq" id="WP_089834606.1">
    <property type="nucleotide sequence ID" value="NZ_FNBN01000004.1"/>
</dbReference>
<dbReference type="GO" id="GO:0003677">
    <property type="term" value="F:DNA binding"/>
    <property type="evidence" value="ECO:0007669"/>
    <property type="project" value="InterPro"/>
</dbReference>
<evidence type="ECO:0000256" key="2">
    <source>
        <dbReference type="ARBA" id="ARBA00023015"/>
    </source>
</evidence>
<dbReference type="InterPro" id="IPR013325">
    <property type="entry name" value="RNA_pol_sigma_r2"/>
</dbReference>
<sequence>MHTDANEELLLKELKSGDPKAYKTMYMRFEKQLLFEASRLLGNVEEAKDVVQDFFIDFFEKQRYKNIHTNLKGYLFISIRYNCMLILKRQKSLHKTLQEYRNAQDEPTVHLEEKQEPSIYDLIDKKVNDILEYMPAQRSKAFQLYVLQGLKRKQVAHAMGLSDNTVKTHLASAIKTIREKLS</sequence>
<keyword evidence="4" id="KW-0804">Transcription</keyword>
<dbReference type="Pfam" id="PF04542">
    <property type="entry name" value="Sigma70_r2"/>
    <property type="match status" value="1"/>
</dbReference>
<dbReference type="InterPro" id="IPR039425">
    <property type="entry name" value="RNA_pol_sigma-70-like"/>
</dbReference>
<comment type="similarity">
    <text evidence="1">Belongs to the sigma-70 factor family. ECF subfamily.</text>
</comment>
<evidence type="ECO:0000313" key="7">
    <source>
        <dbReference type="EMBL" id="SDG49054.1"/>
    </source>
</evidence>
<evidence type="ECO:0000259" key="5">
    <source>
        <dbReference type="Pfam" id="PF04542"/>
    </source>
</evidence>
<evidence type="ECO:0000256" key="1">
    <source>
        <dbReference type="ARBA" id="ARBA00010641"/>
    </source>
</evidence>
<protein>
    <submittedName>
        <fullName evidence="7">RNA polymerase sigma-70 factor, ECF subfamily</fullName>
    </submittedName>
</protein>
<dbReference type="STRING" id="104663.SAMN04488121_104448"/>
<dbReference type="SUPFAM" id="SSF88659">
    <property type="entry name" value="Sigma3 and sigma4 domains of RNA polymerase sigma factors"/>
    <property type="match status" value="1"/>
</dbReference>
<dbReference type="Proteomes" id="UP000199045">
    <property type="component" value="Unassembled WGS sequence"/>
</dbReference>
<keyword evidence="2" id="KW-0805">Transcription regulation</keyword>
<dbReference type="PANTHER" id="PTHR43133">
    <property type="entry name" value="RNA POLYMERASE ECF-TYPE SIGMA FACTO"/>
    <property type="match status" value="1"/>
</dbReference>
<dbReference type="AlphaFoldDB" id="A0A1G7UNG4"/>
<dbReference type="Gene3D" id="1.10.1740.10">
    <property type="match status" value="1"/>
</dbReference>
<dbReference type="EMBL" id="FNBN01000004">
    <property type="protein sequence ID" value="SDG49054.1"/>
    <property type="molecule type" value="Genomic_DNA"/>
</dbReference>
<dbReference type="InterPro" id="IPR013324">
    <property type="entry name" value="RNA_pol_sigma_r3/r4-like"/>
</dbReference>
<evidence type="ECO:0000256" key="3">
    <source>
        <dbReference type="ARBA" id="ARBA00023082"/>
    </source>
</evidence>
<dbReference type="InterPro" id="IPR036388">
    <property type="entry name" value="WH-like_DNA-bd_sf"/>
</dbReference>
<evidence type="ECO:0000313" key="8">
    <source>
        <dbReference type="Proteomes" id="UP000199045"/>
    </source>
</evidence>